<dbReference type="AlphaFoldDB" id="A0A2H0LS55"/>
<dbReference type="CDD" id="cd01467">
    <property type="entry name" value="vWA_BatA_type"/>
    <property type="match status" value="1"/>
</dbReference>
<dbReference type="Proteomes" id="UP000230859">
    <property type="component" value="Unassembled WGS sequence"/>
</dbReference>
<dbReference type="InterPro" id="IPR050768">
    <property type="entry name" value="UPF0353/GerABKA_families"/>
</dbReference>
<accession>A0A2H0LS55</accession>
<keyword evidence="1" id="KW-1003">Cell membrane</keyword>
<dbReference type="Gene3D" id="3.40.50.410">
    <property type="entry name" value="von Willebrand factor, type A domain"/>
    <property type="match status" value="1"/>
</dbReference>
<reference evidence="7 8" key="1">
    <citation type="submission" date="2017-09" db="EMBL/GenBank/DDBJ databases">
        <title>Depth-based differentiation of microbial function through sediment-hosted aquifers and enrichment of novel symbionts in the deep terrestrial subsurface.</title>
        <authorList>
            <person name="Probst A.J."/>
            <person name="Ladd B."/>
            <person name="Jarett J.K."/>
            <person name="Geller-Mcgrath D.E."/>
            <person name="Sieber C.M."/>
            <person name="Emerson J.B."/>
            <person name="Anantharaman K."/>
            <person name="Thomas B.C."/>
            <person name="Malmstrom R."/>
            <person name="Stieglmeier M."/>
            <person name="Klingl A."/>
            <person name="Woyke T."/>
            <person name="Ryan C.M."/>
            <person name="Banfield J.F."/>
        </authorList>
    </citation>
    <scope>NUCLEOTIDE SEQUENCE [LARGE SCALE GENOMIC DNA]</scope>
    <source>
        <strain evidence="7">CG11_big_fil_rev_8_21_14_0_20_45_26</strain>
    </source>
</reference>
<dbReference type="InterPro" id="IPR002035">
    <property type="entry name" value="VWF_A"/>
</dbReference>
<comment type="caution">
    <text evidence="7">The sequence shown here is derived from an EMBL/GenBank/DDBJ whole genome shotgun (WGS) entry which is preliminary data.</text>
</comment>
<dbReference type="InterPro" id="IPR033881">
    <property type="entry name" value="vWA_BatA_type"/>
</dbReference>
<evidence type="ECO:0000256" key="4">
    <source>
        <dbReference type="ARBA" id="ARBA00023136"/>
    </source>
</evidence>
<gene>
    <name evidence="7" type="ORF">COV74_01695</name>
</gene>
<organism evidence="7 8">
    <name type="scientific">Candidatus Abzuiibacterium crystallinum</name>
    <dbReference type="NCBI Taxonomy" id="1974748"/>
    <lineage>
        <taxon>Bacteria</taxon>
        <taxon>Pseudomonadati</taxon>
        <taxon>Candidatus Omnitrophota</taxon>
        <taxon>Candidatus Abzuiibacterium</taxon>
    </lineage>
</organism>
<evidence type="ECO:0000313" key="8">
    <source>
        <dbReference type="Proteomes" id="UP000230859"/>
    </source>
</evidence>
<proteinExistence type="predicted"/>
<protein>
    <submittedName>
        <fullName evidence="7">Aerotolerance regulator BatA</fullName>
    </submittedName>
</protein>
<dbReference type="SMART" id="SM00327">
    <property type="entry name" value="VWA"/>
    <property type="match status" value="1"/>
</dbReference>
<evidence type="ECO:0000256" key="2">
    <source>
        <dbReference type="ARBA" id="ARBA00022692"/>
    </source>
</evidence>
<dbReference type="PANTHER" id="PTHR22550">
    <property type="entry name" value="SPORE GERMINATION PROTEIN"/>
    <property type="match status" value="1"/>
</dbReference>
<keyword evidence="2 5" id="KW-0812">Transmembrane</keyword>
<evidence type="ECO:0000256" key="3">
    <source>
        <dbReference type="ARBA" id="ARBA00022989"/>
    </source>
</evidence>
<keyword evidence="4 5" id="KW-0472">Membrane</keyword>
<dbReference type="PANTHER" id="PTHR22550:SF5">
    <property type="entry name" value="LEUCINE ZIPPER PROTEIN 4"/>
    <property type="match status" value="1"/>
</dbReference>
<evidence type="ECO:0000256" key="5">
    <source>
        <dbReference type="SAM" id="Phobius"/>
    </source>
</evidence>
<sequence>MTFKDPQFFAFIVLLPVILFWFKRKRSSSIRFSSITPFARISQIGSARRIQFYFDLARLVAFLLIIAALARPQQVSAEREFEASGIDIVLALDISGSMLAEDFKPANRISVAKEEAKRFIKGRHSDRIGLVVFAGKSYTQCPLTLDYHVLTRLIDDVQIGLIKDGTAIGLAIANAVNRLRDSDAKSRIIILLTDGDNNAGNIDPVTAAELAKSFGIRIYTIGIGTGGLVPFPIDDPIFGKRYVQAEVAIDERMLKRIADITGGLYFPARDAQMLSQVYEKIDKLEKSDFKVQEYQSFNELFDYFLWPGILILLLEIIIRNTFFLKVP</sequence>
<dbReference type="EMBL" id="PCVY01000016">
    <property type="protein sequence ID" value="PIQ87260.1"/>
    <property type="molecule type" value="Genomic_DNA"/>
</dbReference>
<evidence type="ECO:0000259" key="6">
    <source>
        <dbReference type="PROSITE" id="PS50234"/>
    </source>
</evidence>
<dbReference type="SUPFAM" id="SSF53300">
    <property type="entry name" value="vWA-like"/>
    <property type="match status" value="1"/>
</dbReference>
<dbReference type="InterPro" id="IPR036465">
    <property type="entry name" value="vWFA_dom_sf"/>
</dbReference>
<feature type="transmembrane region" description="Helical" evidence="5">
    <location>
        <begin position="6"/>
        <end position="22"/>
    </location>
</feature>
<dbReference type="Pfam" id="PF07584">
    <property type="entry name" value="BatA"/>
    <property type="match status" value="1"/>
</dbReference>
<feature type="domain" description="VWFA" evidence="6">
    <location>
        <begin position="87"/>
        <end position="281"/>
    </location>
</feature>
<dbReference type="Pfam" id="PF00092">
    <property type="entry name" value="VWA"/>
    <property type="match status" value="1"/>
</dbReference>
<keyword evidence="3 5" id="KW-1133">Transmembrane helix</keyword>
<dbReference type="NCBIfam" id="TIGR02226">
    <property type="entry name" value="two_anch"/>
    <property type="match status" value="1"/>
</dbReference>
<dbReference type="PROSITE" id="PS50234">
    <property type="entry name" value="VWFA"/>
    <property type="match status" value="1"/>
</dbReference>
<feature type="transmembrane region" description="Helical" evidence="5">
    <location>
        <begin position="303"/>
        <end position="322"/>
    </location>
</feature>
<evidence type="ECO:0000313" key="7">
    <source>
        <dbReference type="EMBL" id="PIQ87260.1"/>
    </source>
</evidence>
<name>A0A2H0LS55_9BACT</name>
<dbReference type="InterPro" id="IPR024163">
    <property type="entry name" value="Aerotolerance_reg_N"/>
</dbReference>
<evidence type="ECO:0000256" key="1">
    <source>
        <dbReference type="ARBA" id="ARBA00022475"/>
    </source>
</evidence>
<dbReference type="InterPro" id="IPR011933">
    <property type="entry name" value="Double_TM_dom"/>
</dbReference>